<keyword evidence="1" id="KW-0812">Transmembrane</keyword>
<gene>
    <name evidence="2" type="ORF">A2851_02705</name>
</gene>
<keyword evidence="1" id="KW-1133">Transmembrane helix</keyword>
<dbReference type="EMBL" id="MFKT01000015">
    <property type="protein sequence ID" value="OGG53197.1"/>
    <property type="molecule type" value="Genomic_DNA"/>
</dbReference>
<keyword evidence="1" id="KW-0472">Membrane</keyword>
<proteinExistence type="predicted"/>
<organism evidence="2 3">
    <name type="scientific">Candidatus Kaiserbacteria bacterium RIFCSPHIGHO2_01_FULL_53_29</name>
    <dbReference type="NCBI Taxonomy" id="1798480"/>
    <lineage>
        <taxon>Bacteria</taxon>
        <taxon>Candidatus Kaiseribacteriota</taxon>
    </lineage>
</organism>
<accession>A0A1F6CVR1</accession>
<evidence type="ECO:0000256" key="1">
    <source>
        <dbReference type="SAM" id="Phobius"/>
    </source>
</evidence>
<feature type="transmembrane region" description="Helical" evidence="1">
    <location>
        <begin position="6"/>
        <end position="26"/>
    </location>
</feature>
<protein>
    <submittedName>
        <fullName evidence="2">Uncharacterized protein</fullName>
    </submittedName>
</protein>
<name>A0A1F6CVR1_9BACT</name>
<dbReference type="Proteomes" id="UP000176863">
    <property type="component" value="Unassembled WGS sequence"/>
</dbReference>
<evidence type="ECO:0000313" key="2">
    <source>
        <dbReference type="EMBL" id="OGG53197.1"/>
    </source>
</evidence>
<dbReference type="STRING" id="1798480.A2851_02705"/>
<reference evidence="2 3" key="1">
    <citation type="journal article" date="2016" name="Nat. Commun.">
        <title>Thousands of microbial genomes shed light on interconnected biogeochemical processes in an aquifer system.</title>
        <authorList>
            <person name="Anantharaman K."/>
            <person name="Brown C.T."/>
            <person name="Hug L.A."/>
            <person name="Sharon I."/>
            <person name="Castelle C.J."/>
            <person name="Probst A.J."/>
            <person name="Thomas B.C."/>
            <person name="Singh A."/>
            <person name="Wilkins M.J."/>
            <person name="Karaoz U."/>
            <person name="Brodie E.L."/>
            <person name="Williams K.H."/>
            <person name="Hubbard S.S."/>
            <person name="Banfield J.F."/>
        </authorList>
    </citation>
    <scope>NUCLEOTIDE SEQUENCE [LARGE SCALE GENOMIC DNA]</scope>
</reference>
<comment type="caution">
    <text evidence="2">The sequence shown here is derived from an EMBL/GenBank/DDBJ whole genome shotgun (WGS) entry which is preliminary data.</text>
</comment>
<evidence type="ECO:0000313" key="3">
    <source>
        <dbReference type="Proteomes" id="UP000176863"/>
    </source>
</evidence>
<dbReference type="AlphaFoldDB" id="A0A1F6CVR1"/>
<sequence>MYWTYLKTLTFLLALIVIFGGGYLYYRYDQSRHAAGKASLTGLAYKNDGKARTPREELATADGFAPIKCHLSAGGFHDSLSGDLYYADKSMFIHLQYAQRPDARVVVNAQGAYVWIDGQDDVHFLGPDDPAYSASSGIESPLYIIGNGDCEPWWFPDRTLFEIPTTRTIKPYPALR</sequence>